<evidence type="ECO:0000313" key="7">
    <source>
        <dbReference type="Proteomes" id="UP000196649"/>
    </source>
</evidence>
<dbReference type="Proteomes" id="UP000196649">
    <property type="component" value="Unassembled WGS sequence"/>
</dbReference>
<feature type="domain" description="HTH merR-type" evidence="5">
    <location>
        <begin position="2"/>
        <end position="71"/>
    </location>
</feature>
<dbReference type="Pfam" id="PF07739">
    <property type="entry name" value="TipAS"/>
    <property type="match status" value="1"/>
</dbReference>
<dbReference type="InterPro" id="IPR009061">
    <property type="entry name" value="DNA-bd_dom_put_sf"/>
</dbReference>
<protein>
    <submittedName>
        <fullName evidence="6">Mercuric resistance operon regulatory protein</fullName>
    </submittedName>
</protein>
<dbReference type="InterPro" id="IPR036244">
    <property type="entry name" value="TipA-like_antibiotic-bd"/>
</dbReference>
<dbReference type="InterPro" id="IPR047057">
    <property type="entry name" value="MerR_fam"/>
</dbReference>
<name>A0A210PAF4_9LACO</name>
<organism evidence="6 7">
    <name type="scientific">Companilactobacillus kimchii</name>
    <dbReference type="NCBI Taxonomy" id="2801452"/>
    <lineage>
        <taxon>Bacteria</taxon>
        <taxon>Bacillati</taxon>
        <taxon>Bacillota</taxon>
        <taxon>Bacilli</taxon>
        <taxon>Lactobacillales</taxon>
        <taxon>Lactobacillaceae</taxon>
        <taxon>Companilactobacillus</taxon>
    </lineage>
</organism>
<dbReference type="Gene3D" id="1.10.1660.10">
    <property type="match status" value="1"/>
</dbReference>
<dbReference type="SMART" id="SM00422">
    <property type="entry name" value="HTH_MERR"/>
    <property type="match status" value="1"/>
</dbReference>
<dbReference type="RefSeq" id="WP_054642713.1">
    <property type="nucleotide sequence ID" value="NZ_LNUB01000011.1"/>
</dbReference>
<dbReference type="SUPFAM" id="SSF89082">
    <property type="entry name" value="Antibiotic binding domain of TipA-like multidrug resistance regulators"/>
    <property type="match status" value="1"/>
</dbReference>
<comment type="caution">
    <text evidence="6">The sequence shown here is derived from an EMBL/GenBank/DDBJ whole genome shotgun (WGS) entry which is preliminary data.</text>
</comment>
<dbReference type="SUPFAM" id="SSF46955">
    <property type="entry name" value="Putative DNA-binding domain"/>
    <property type="match status" value="1"/>
</dbReference>
<evidence type="ECO:0000256" key="4">
    <source>
        <dbReference type="ARBA" id="ARBA00023163"/>
    </source>
</evidence>
<dbReference type="AlphaFoldDB" id="A0A210PAF4"/>
<keyword evidence="2" id="KW-0238">DNA-binding</keyword>
<evidence type="ECO:0000259" key="5">
    <source>
        <dbReference type="PROSITE" id="PS50937"/>
    </source>
</evidence>
<dbReference type="PANTHER" id="PTHR30204">
    <property type="entry name" value="REDOX-CYCLING DRUG-SENSING TRANSCRIPTIONAL ACTIVATOR SOXR"/>
    <property type="match status" value="1"/>
</dbReference>
<dbReference type="CDD" id="cd01106">
    <property type="entry name" value="HTH_TipAL-Mta"/>
    <property type="match status" value="1"/>
</dbReference>
<dbReference type="InterPro" id="IPR000551">
    <property type="entry name" value="MerR-type_HTH_dom"/>
</dbReference>
<reference evidence="6 7" key="1">
    <citation type="submission" date="2017-03" db="EMBL/GenBank/DDBJ databases">
        <title>Genome sequence of Lactobacillus kimchii KACC 12383.</title>
        <authorList>
            <person name="Chun J."/>
        </authorList>
    </citation>
    <scope>NUCLEOTIDE SEQUENCE [LARGE SCALE GENOMIC DNA]</scope>
    <source>
        <strain evidence="6 7">KACC 12383</strain>
    </source>
</reference>
<dbReference type="Gene3D" id="1.10.490.50">
    <property type="entry name" value="Antibiotic binding domain of TipA-like multidrug resistance regulators"/>
    <property type="match status" value="1"/>
</dbReference>
<keyword evidence="4" id="KW-0804">Transcription</keyword>
<keyword evidence="1" id="KW-0805">Transcription regulation</keyword>
<dbReference type="GO" id="GO:0003677">
    <property type="term" value="F:DNA binding"/>
    <property type="evidence" value="ECO:0007669"/>
    <property type="project" value="UniProtKB-KW"/>
</dbReference>
<sequence>MKYTIKKLAELAGVSTRTLRYYDQIDLLKPSEVNENNYRIYDEKNVNKLQQILFYRALDFPLDRIKRLINDPNTSRIQALKEQQKLLKAKRDELNDLLTNINTTIKSFQGEIEMADTEKFSAFKQTKIKENEQKFGQEIRRNYGEKTVNSANEKFAKLSEEKYQTMKNLEVELIQNLVDLKKQPDLDSKLAKKIFEEHKQWLNYTWPKYNKDMHRGLVDLYVEDERFAKYYDDRANTEVVQLLRDVIYNYTK</sequence>
<dbReference type="Pfam" id="PF13411">
    <property type="entry name" value="MerR_1"/>
    <property type="match status" value="1"/>
</dbReference>
<dbReference type="PANTHER" id="PTHR30204:SF90">
    <property type="entry name" value="HTH-TYPE TRANSCRIPTIONAL ACTIVATOR MTA"/>
    <property type="match status" value="1"/>
</dbReference>
<evidence type="ECO:0000256" key="2">
    <source>
        <dbReference type="ARBA" id="ARBA00023125"/>
    </source>
</evidence>
<evidence type="ECO:0000313" key="6">
    <source>
        <dbReference type="EMBL" id="OWF33468.1"/>
    </source>
</evidence>
<accession>A0A210PAF4</accession>
<dbReference type="GO" id="GO:0003700">
    <property type="term" value="F:DNA-binding transcription factor activity"/>
    <property type="evidence" value="ECO:0007669"/>
    <property type="project" value="InterPro"/>
</dbReference>
<dbReference type="EMBL" id="MXAL01000004">
    <property type="protein sequence ID" value="OWF33468.1"/>
    <property type="molecule type" value="Genomic_DNA"/>
</dbReference>
<keyword evidence="3" id="KW-0010">Activator</keyword>
<proteinExistence type="predicted"/>
<evidence type="ECO:0000256" key="1">
    <source>
        <dbReference type="ARBA" id="ARBA00023015"/>
    </source>
</evidence>
<dbReference type="InterPro" id="IPR012925">
    <property type="entry name" value="TipAS_dom"/>
</dbReference>
<dbReference type="PROSITE" id="PS50937">
    <property type="entry name" value="HTH_MERR_2"/>
    <property type="match status" value="1"/>
</dbReference>
<evidence type="ECO:0000256" key="3">
    <source>
        <dbReference type="ARBA" id="ARBA00023159"/>
    </source>
</evidence>
<gene>
    <name evidence="6" type="ORF">LKACC12383_01074</name>
</gene>